<gene>
    <name evidence="2" type="ORF">OFLC_LOCUS13847</name>
</gene>
<dbReference type="InterPro" id="IPR052231">
    <property type="entry name" value="Rho_GEF_signaling-related"/>
</dbReference>
<dbReference type="PANTHER" id="PTHR45845">
    <property type="entry name" value="RHO GUANINE NUCLEOTIDE EXCHANGE FACTOR-RELATED"/>
    <property type="match status" value="1"/>
</dbReference>
<reference evidence="2 3" key="2">
    <citation type="submission" date="2018-11" db="EMBL/GenBank/DDBJ databases">
        <authorList>
            <consortium name="Pathogen Informatics"/>
        </authorList>
    </citation>
    <scope>NUCLEOTIDE SEQUENCE [LARGE SCALE GENOMIC DNA]</scope>
</reference>
<evidence type="ECO:0000313" key="2">
    <source>
        <dbReference type="EMBL" id="VDP14800.1"/>
    </source>
</evidence>
<dbReference type="STRING" id="387005.A0A183I285"/>
<evidence type="ECO:0000313" key="3">
    <source>
        <dbReference type="Proteomes" id="UP000267606"/>
    </source>
</evidence>
<evidence type="ECO:0000313" key="4">
    <source>
        <dbReference type="WBParaSite" id="OFLC_0001384801-mRNA-1"/>
    </source>
</evidence>
<reference evidence="4" key="1">
    <citation type="submission" date="2016-06" db="UniProtKB">
        <authorList>
            <consortium name="WormBaseParasite"/>
        </authorList>
    </citation>
    <scope>IDENTIFICATION</scope>
</reference>
<dbReference type="Proteomes" id="UP000267606">
    <property type="component" value="Unassembled WGS sequence"/>
</dbReference>
<dbReference type="InterPro" id="IPR055251">
    <property type="entry name" value="SOS1_NGEF_PH"/>
</dbReference>
<proteinExistence type="predicted"/>
<dbReference type="SUPFAM" id="SSF50729">
    <property type="entry name" value="PH domain-like"/>
    <property type="match status" value="1"/>
</dbReference>
<name>A0A183I285_9BILA</name>
<dbReference type="WBParaSite" id="OFLC_0001384801-mRNA-1">
    <property type="protein sequence ID" value="OFLC_0001384801-mRNA-1"/>
    <property type="gene ID" value="OFLC_0001384801"/>
</dbReference>
<keyword evidence="3" id="KW-1185">Reference proteome</keyword>
<sequence>MEVLEVLEKVAMIVGQQIRRGSDLLAMERISNCDLNLKEQGSLLRHDTMYVTEKRGLQSKKRVRNVFLFENCVVLTKPKLSRSWRGNTFDELKYKSSIQVCLFFQYT</sequence>
<dbReference type="PANTHER" id="PTHR45845:SF3">
    <property type="entry name" value="PURATROPHIN-1-LIKE, ISOFORM A"/>
    <property type="match status" value="1"/>
</dbReference>
<evidence type="ECO:0000259" key="1">
    <source>
        <dbReference type="Pfam" id="PF22697"/>
    </source>
</evidence>
<dbReference type="Pfam" id="PF22697">
    <property type="entry name" value="SOS1_NGEF_PH"/>
    <property type="match status" value="1"/>
</dbReference>
<dbReference type="Gene3D" id="2.30.29.30">
    <property type="entry name" value="Pleckstrin-homology domain (PH domain)/Phosphotyrosine-binding domain (PTB)"/>
    <property type="match status" value="1"/>
</dbReference>
<feature type="domain" description="SOS1/NGEF-like PH" evidence="1">
    <location>
        <begin position="37"/>
        <end position="100"/>
    </location>
</feature>
<accession>A0A183I285</accession>
<organism evidence="4">
    <name type="scientific">Onchocerca flexuosa</name>
    <dbReference type="NCBI Taxonomy" id="387005"/>
    <lineage>
        <taxon>Eukaryota</taxon>
        <taxon>Metazoa</taxon>
        <taxon>Ecdysozoa</taxon>
        <taxon>Nematoda</taxon>
        <taxon>Chromadorea</taxon>
        <taxon>Rhabditida</taxon>
        <taxon>Spirurina</taxon>
        <taxon>Spiruromorpha</taxon>
        <taxon>Filarioidea</taxon>
        <taxon>Onchocercidae</taxon>
        <taxon>Onchocerca</taxon>
    </lineage>
</organism>
<dbReference type="EMBL" id="UZAJ01040429">
    <property type="protein sequence ID" value="VDP14800.1"/>
    <property type="molecule type" value="Genomic_DNA"/>
</dbReference>
<protein>
    <submittedName>
        <fullName evidence="4">Ovule protein</fullName>
    </submittedName>
</protein>
<dbReference type="AlphaFoldDB" id="A0A183I285"/>
<dbReference type="InterPro" id="IPR011993">
    <property type="entry name" value="PH-like_dom_sf"/>
</dbReference>